<sequence>MHRRTFLLIATLLSTVWLGCPLDIQVRCEDASSCGDNEVCASGLCTPSSGTGDAGTDGGIDGGVKKCAADTECPEDWRCGERTQQCELGSRLGERCYESYECPWTATCSALRNVCVKYCTLDPYCPVGYQCSPDKFCVAKCTAPPETVGRPCSDSMECGCGFCVNTGGQELCRLPCVFDQDCPRGEVGVCEQVGSTNKRACKL</sequence>
<organism evidence="2 3">
    <name type="scientific">Hyalangium minutum</name>
    <dbReference type="NCBI Taxonomy" id="394096"/>
    <lineage>
        <taxon>Bacteria</taxon>
        <taxon>Pseudomonadati</taxon>
        <taxon>Myxococcota</taxon>
        <taxon>Myxococcia</taxon>
        <taxon>Myxococcales</taxon>
        <taxon>Cystobacterineae</taxon>
        <taxon>Archangiaceae</taxon>
        <taxon>Hyalangium</taxon>
    </lineage>
</organism>
<proteinExistence type="predicted"/>
<feature type="signal peptide" evidence="1">
    <location>
        <begin position="1"/>
        <end position="19"/>
    </location>
</feature>
<dbReference type="Proteomes" id="UP000028725">
    <property type="component" value="Unassembled WGS sequence"/>
</dbReference>
<dbReference type="RefSeq" id="WP_052420179.1">
    <property type="nucleotide sequence ID" value="NZ_JMCB01000008.1"/>
</dbReference>
<dbReference type="AlphaFoldDB" id="A0A085WIF0"/>
<comment type="caution">
    <text evidence="2">The sequence shown here is derived from an EMBL/GenBank/DDBJ whole genome shotgun (WGS) entry which is preliminary data.</text>
</comment>
<evidence type="ECO:0000256" key="1">
    <source>
        <dbReference type="SAM" id="SignalP"/>
    </source>
</evidence>
<keyword evidence="3" id="KW-1185">Reference proteome</keyword>
<name>A0A085WIF0_9BACT</name>
<evidence type="ECO:0000313" key="2">
    <source>
        <dbReference type="EMBL" id="KFE67463.1"/>
    </source>
</evidence>
<reference evidence="2 3" key="1">
    <citation type="submission" date="2014-04" db="EMBL/GenBank/DDBJ databases">
        <title>Genome assembly of Hyalangium minutum DSM 14724.</title>
        <authorList>
            <person name="Sharma G."/>
            <person name="Subramanian S."/>
        </authorList>
    </citation>
    <scope>NUCLEOTIDE SEQUENCE [LARGE SCALE GENOMIC DNA]</scope>
    <source>
        <strain evidence="2 3">DSM 14724</strain>
    </source>
</reference>
<dbReference type="PROSITE" id="PS51257">
    <property type="entry name" value="PROKAR_LIPOPROTEIN"/>
    <property type="match status" value="1"/>
</dbReference>
<keyword evidence="1" id="KW-0732">Signal</keyword>
<gene>
    <name evidence="2" type="ORF">DB31_8816</name>
</gene>
<accession>A0A085WIF0</accession>
<protein>
    <submittedName>
        <fullName evidence="2">Uncharacterized protein</fullName>
    </submittedName>
</protein>
<feature type="chain" id="PRO_5001799613" evidence="1">
    <location>
        <begin position="20"/>
        <end position="203"/>
    </location>
</feature>
<dbReference type="EMBL" id="JMCB01000008">
    <property type="protein sequence ID" value="KFE67463.1"/>
    <property type="molecule type" value="Genomic_DNA"/>
</dbReference>
<evidence type="ECO:0000313" key="3">
    <source>
        <dbReference type="Proteomes" id="UP000028725"/>
    </source>
</evidence>
<dbReference type="STRING" id="394096.DB31_8816"/>
<dbReference type="OrthoDB" id="5382835at2"/>